<gene>
    <name evidence="2" type="ORF">F5X68DRAFT_201210</name>
</gene>
<evidence type="ECO:0000256" key="1">
    <source>
        <dbReference type="SAM" id="MobiDB-lite"/>
    </source>
</evidence>
<proteinExistence type="predicted"/>
<feature type="compositionally biased region" description="Low complexity" evidence="1">
    <location>
        <begin position="1"/>
        <end position="19"/>
    </location>
</feature>
<accession>A0A9P9ABD8</accession>
<dbReference type="PANTHER" id="PTHR35470:SF6">
    <property type="entry name" value="PROTEIN CYSTEINE-RICH TRANSMEMBRANE MODULE 2"/>
    <property type="match status" value="1"/>
</dbReference>
<name>A0A9P9ABD8_9PEZI</name>
<evidence type="ECO:0008006" key="4">
    <source>
        <dbReference type="Google" id="ProtNLM"/>
    </source>
</evidence>
<dbReference type="GO" id="GO:0010038">
    <property type="term" value="P:response to metal ion"/>
    <property type="evidence" value="ECO:0007669"/>
    <property type="project" value="UniProtKB-ARBA"/>
</dbReference>
<dbReference type="EMBL" id="JAGSXJ010000004">
    <property type="protein sequence ID" value="KAH6692608.1"/>
    <property type="molecule type" value="Genomic_DNA"/>
</dbReference>
<dbReference type="PANTHER" id="PTHR35470">
    <property type="entry name" value="CADMIUM TOLERANT 3"/>
    <property type="match status" value="1"/>
</dbReference>
<comment type="caution">
    <text evidence="2">The sequence shown here is derived from an EMBL/GenBank/DDBJ whole genome shotgun (WGS) entry which is preliminary data.</text>
</comment>
<evidence type="ECO:0000313" key="2">
    <source>
        <dbReference type="EMBL" id="KAH6692608.1"/>
    </source>
</evidence>
<dbReference type="GO" id="GO:0012505">
    <property type="term" value="C:endomembrane system"/>
    <property type="evidence" value="ECO:0007669"/>
    <property type="project" value="UniProtKB-SubCell"/>
</dbReference>
<organism evidence="2 3">
    <name type="scientific">Plectosphaerella plurivora</name>
    <dbReference type="NCBI Taxonomy" id="936078"/>
    <lineage>
        <taxon>Eukaryota</taxon>
        <taxon>Fungi</taxon>
        <taxon>Dikarya</taxon>
        <taxon>Ascomycota</taxon>
        <taxon>Pezizomycotina</taxon>
        <taxon>Sordariomycetes</taxon>
        <taxon>Hypocreomycetidae</taxon>
        <taxon>Glomerellales</taxon>
        <taxon>Plectosphaerellaceae</taxon>
        <taxon>Plectosphaerella</taxon>
    </lineage>
</organism>
<dbReference type="AlphaFoldDB" id="A0A9P9ABD8"/>
<dbReference type="InterPro" id="IPR051671">
    <property type="entry name" value="CYSTM1_HM_Tolerance"/>
</dbReference>
<dbReference type="GO" id="GO:0046872">
    <property type="term" value="F:metal ion binding"/>
    <property type="evidence" value="ECO:0007669"/>
    <property type="project" value="UniProtKB-KW"/>
</dbReference>
<dbReference type="Proteomes" id="UP000770015">
    <property type="component" value="Unassembled WGS sequence"/>
</dbReference>
<keyword evidence="3" id="KW-1185">Reference proteome</keyword>
<evidence type="ECO:0000313" key="3">
    <source>
        <dbReference type="Proteomes" id="UP000770015"/>
    </source>
</evidence>
<protein>
    <recommendedName>
        <fullName evidence="4">Cysteine-rich transmembrane CYSTM domain-containing protein</fullName>
    </recommendedName>
</protein>
<feature type="region of interest" description="Disordered" evidence="1">
    <location>
        <begin position="1"/>
        <end position="55"/>
    </location>
</feature>
<reference evidence="2" key="1">
    <citation type="journal article" date="2021" name="Nat. Commun.">
        <title>Genetic determinants of endophytism in the Arabidopsis root mycobiome.</title>
        <authorList>
            <person name="Mesny F."/>
            <person name="Miyauchi S."/>
            <person name="Thiergart T."/>
            <person name="Pickel B."/>
            <person name="Atanasova L."/>
            <person name="Karlsson M."/>
            <person name="Huettel B."/>
            <person name="Barry K.W."/>
            <person name="Haridas S."/>
            <person name="Chen C."/>
            <person name="Bauer D."/>
            <person name="Andreopoulos W."/>
            <person name="Pangilinan J."/>
            <person name="LaButti K."/>
            <person name="Riley R."/>
            <person name="Lipzen A."/>
            <person name="Clum A."/>
            <person name="Drula E."/>
            <person name="Henrissat B."/>
            <person name="Kohler A."/>
            <person name="Grigoriev I.V."/>
            <person name="Martin F.M."/>
            <person name="Hacquard S."/>
        </authorList>
    </citation>
    <scope>NUCLEOTIDE SEQUENCE</scope>
    <source>
        <strain evidence="2">MPI-SDFR-AT-0117</strain>
    </source>
</reference>
<feature type="compositionally biased region" description="Low complexity" evidence="1">
    <location>
        <begin position="30"/>
        <end position="55"/>
    </location>
</feature>
<sequence length="94" mass="10676">MSSNQYYQQQGQQPYYPQPTHGNGYGNGGYNAPYQQQGPPQQMYYPQQGMPQQQPYREEKKDRGCLASCLAVLCCCWICGEACECCFDCLDCCC</sequence>